<organism evidence="2 3">
    <name type="scientific">Panicum virgatum</name>
    <name type="common">Blackwell switchgrass</name>
    <dbReference type="NCBI Taxonomy" id="38727"/>
    <lineage>
        <taxon>Eukaryota</taxon>
        <taxon>Viridiplantae</taxon>
        <taxon>Streptophyta</taxon>
        <taxon>Embryophyta</taxon>
        <taxon>Tracheophyta</taxon>
        <taxon>Spermatophyta</taxon>
        <taxon>Magnoliopsida</taxon>
        <taxon>Liliopsida</taxon>
        <taxon>Poales</taxon>
        <taxon>Poaceae</taxon>
        <taxon>PACMAD clade</taxon>
        <taxon>Panicoideae</taxon>
        <taxon>Panicodae</taxon>
        <taxon>Paniceae</taxon>
        <taxon>Panicinae</taxon>
        <taxon>Panicum</taxon>
        <taxon>Panicum sect. Hiantes</taxon>
    </lineage>
</organism>
<dbReference type="Proteomes" id="UP000823388">
    <property type="component" value="Chromosome 6N"/>
</dbReference>
<keyword evidence="3" id="KW-1185">Reference proteome</keyword>
<protein>
    <submittedName>
        <fullName evidence="2">Uncharacterized protein</fullName>
    </submittedName>
</protein>
<evidence type="ECO:0000313" key="2">
    <source>
        <dbReference type="EMBL" id="KAG2580849.1"/>
    </source>
</evidence>
<proteinExistence type="predicted"/>
<reference evidence="2" key="1">
    <citation type="submission" date="2020-05" db="EMBL/GenBank/DDBJ databases">
        <title>WGS assembly of Panicum virgatum.</title>
        <authorList>
            <person name="Lovell J.T."/>
            <person name="Jenkins J."/>
            <person name="Shu S."/>
            <person name="Juenger T.E."/>
            <person name="Schmutz J."/>
        </authorList>
    </citation>
    <scope>NUCLEOTIDE SEQUENCE</scope>
    <source>
        <strain evidence="2">AP13</strain>
    </source>
</reference>
<comment type="caution">
    <text evidence="2">The sequence shown here is derived from an EMBL/GenBank/DDBJ whole genome shotgun (WGS) entry which is preliminary data.</text>
</comment>
<feature type="region of interest" description="Disordered" evidence="1">
    <location>
        <begin position="41"/>
        <end position="62"/>
    </location>
</feature>
<sequence>MRWVHHPQQGAAPRRAPCLPRQGLGRPQGCCPVPEIAVARRPRDLHPAPGHPTVEIRTPRPPVVPALGCPPSLPLETASLEECRDLQSEYTAPPQIVVVSLRATATSFHRPE</sequence>
<evidence type="ECO:0000256" key="1">
    <source>
        <dbReference type="SAM" id="MobiDB-lite"/>
    </source>
</evidence>
<gene>
    <name evidence="2" type="ORF">PVAP13_6NG367075</name>
</gene>
<evidence type="ECO:0000313" key="3">
    <source>
        <dbReference type="Proteomes" id="UP000823388"/>
    </source>
</evidence>
<feature type="region of interest" description="Disordered" evidence="1">
    <location>
        <begin position="1"/>
        <end position="23"/>
    </location>
</feature>
<dbReference type="EMBL" id="CM029048">
    <property type="protein sequence ID" value="KAG2580849.1"/>
    <property type="molecule type" value="Genomic_DNA"/>
</dbReference>
<name>A0A8T0R7C4_PANVG</name>
<dbReference type="AlphaFoldDB" id="A0A8T0R7C4"/>
<accession>A0A8T0R7C4</accession>